<comment type="caution">
    <text evidence="1">The sequence shown here is derived from an EMBL/GenBank/DDBJ whole genome shotgun (WGS) entry which is preliminary data.</text>
</comment>
<reference evidence="1" key="1">
    <citation type="submission" date="2021-06" db="EMBL/GenBank/DDBJ databases">
        <authorList>
            <person name="Kallberg Y."/>
            <person name="Tangrot J."/>
            <person name="Rosling A."/>
        </authorList>
    </citation>
    <scope>NUCLEOTIDE SEQUENCE</scope>
    <source>
        <strain evidence="1">MA461A</strain>
    </source>
</reference>
<evidence type="ECO:0000313" key="2">
    <source>
        <dbReference type="Proteomes" id="UP000789920"/>
    </source>
</evidence>
<feature type="non-terminal residue" evidence="1">
    <location>
        <position position="1"/>
    </location>
</feature>
<name>A0ACA9PP77_9GLOM</name>
<keyword evidence="2" id="KW-1185">Reference proteome</keyword>
<sequence length="587" mass="68365">KFIRDNTVISVEKTKKGFKIIDKYEPIRKSKKAGSKYVWGGPNIILTKKTKPGFWLGIDEKFLVREVSKQSERGHGLTEIRRQKINDWEKKIYIPGARVYHLVRVAVNGKLPKDDITGFAQIKSFKFASNIHPVIPVWYKKHFACQSRDRCVKSKEWAPIVFLRYLESVTIGEAIISLTNKQKYGKFTQGDKIDEKRLTYRLVTDEGELDFLVKDCTDAGTFAGKEKSYAYINLLEMLRRFDPNEVVRIATDSIYVQKEALYKIENIPAFFKQVEVKLDPNLCLHYPSCAMCSDPEEFFISKSEYAKWIKEFLKTKRPLQLNQQEEQEVRNIQPGQWHDKGEKIYGPVADIALELIKDIPDRGGSGKTIQAIKIFKDISMVVFTHTNALAKDFQNDRKVKAQTWHSFFRWNGVEEWTPEQKFIDYLLEQKCQKVLTDYWAKCSKLYELKKEMHRKNNQSSSDRILSAYRLFRRLASQICLKLHCTKYPEIPIPLIYRPKDGCKQNCLVLIPGSSEKRELAIDWELGYAMTIHTSQGMTLKASQRVWIEGPSLPPEIEDTKNKKAIEHSLRPFISEKLEWDEARNPDQ</sequence>
<evidence type="ECO:0000313" key="1">
    <source>
        <dbReference type="EMBL" id="CAG8710488.1"/>
    </source>
</evidence>
<proteinExistence type="predicted"/>
<dbReference type="Proteomes" id="UP000789920">
    <property type="component" value="Unassembled WGS sequence"/>
</dbReference>
<protein>
    <submittedName>
        <fullName evidence="1">13884_t:CDS:1</fullName>
    </submittedName>
</protein>
<dbReference type="EMBL" id="CAJVQC010020849">
    <property type="protein sequence ID" value="CAG8710488.1"/>
    <property type="molecule type" value="Genomic_DNA"/>
</dbReference>
<gene>
    <name evidence="1" type="ORF">RPERSI_LOCUS10503</name>
</gene>
<accession>A0ACA9PP77</accession>
<organism evidence="1 2">
    <name type="scientific">Racocetra persica</name>
    <dbReference type="NCBI Taxonomy" id="160502"/>
    <lineage>
        <taxon>Eukaryota</taxon>
        <taxon>Fungi</taxon>
        <taxon>Fungi incertae sedis</taxon>
        <taxon>Mucoromycota</taxon>
        <taxon>Glomeromycotina</taxon>
        <taxon>Glomeromycetes</taxon>
        <taxon>Diversisporales</taxon>
        <taxon>Gigasporaceae</taxon>
        <taxon>Racocetra</taxon>
    </lineage>
</organism>